<dbReference type="PANTHER" id="PTHR12121">
    <property type="entry name" value="CARBON CATABOLITE REPRESSOR PROTEIN 4"/>
    <property type="match status" value="1"/>
</dbReference>
<organism evidence="2 3">
    <name type="scientific">Hepatospora eriocheir</name>
    <dbReference type="NCBI Taxonomy" id="1081669"/>
    <lineage>
        <taxon>Eukaryota</taxon>
        <taxon>Fungi</taxon>
        <taxon>Fungi incertae sedis</taxon>
        <taxon>Microsporidia</taxon>
        <taxon>Hepatosporidae</taxon>
        <taxon>Hepatospora</taxon>
    </lineage>
</organism>
<sequence>MGFDYTAKNRNHNEQNENDIQGLDMSFQGIKNISDVVFKYLRLKELLLNNNDLEIIPLGISKLPYIEKIDLSHNRIKTIPPELGRAVNLRELLLNDNLISTVPMEIGSLYNLVCLNLTNNPLMSPFHSLYKDGALLRFCRDNNNNYKPPNTRMWVETSNIVNRNDFESISVGTYNILSNFNASKILYTPLWTIAPESRKDIILKNIISYDLDILCLQEVETYLYYECYRDGLYSKGNYQSSYFEKMQIEAVKDTKIADGCAIFWKNERFKLVEEFKINFYNRLTADTRLKNNYEIHNLYGKRGEVGLVVVLEKGIDEVFIVVNTQLCTEPNNHNVRLLQMIFLLEDLEKIRNKYKGASVVIMGDLASTKESKVYDLIMNRKTEYNPFGLKTSGHLSDYYKHTLKLITAYEDPDGSFTCFTPVFKGIVDHILYSDNLIASDIITLVEDDYTERTVGLPNIHFPSNHILIGAKLCIKPVFKKNYKPKSIK</sequence>
<evidence type="ECO:0000259" key="1">
    <source>
        <dbReference type="Pfam" id="PF03372"/>
    </source>
</evidence>
<reference evidence="2 3" key="1">
    <citation type="journal article" date="2017" name="Environ. Microbiol.">
        <title>Decay of the glycolytic pathway and adaptation to intranuclear parasitism within Enterocytozoonidae microsporidia.</title>
        <authorList>
            <person name="Wiredu Boakye D."/>
            <person name="Jaroenlak P."/>
            <person name="Prachumwat A."/>
            <person name="Williams T.A."/>
            <person name="Bateman K.S."/>
            <person name="Itsathitphaisarn O."/>
            <person name="Sritunyalucksana K."/>
            <person name="Paszkiewicz K.H."/>
            <person name="Moore K.A."/>
            <person name="Stentiford G.D."/>
            <person name="Williams B.A."/>
        </authorList>
    </citation>
    <scope>NUCLEOTIDE SEQUENCE [LARGE SCALE GENOMIC DNA]</scope>
    <source>
        <strain evidence="3">canceri</strain>
    </source>
</reference>
<name>A0A1X0QKZ8_9MICR</name>
<dbReference type="PANTHER" id="PTHR12121:SF100">
    <property type="entry name" value="POLY(A)-SPECIFIC RIBONUCLEASE"/>
    <property type="match status" value="1"/>
</dbReference>
<dbReference type="AlphaFoldDB" id="A0A1X0QKZ8"/>
<dbReference type="InterPro" id="IPR032675">
    <property type="entry name" value="LRR_dom_sf"/>
</dbReference>
<dbReference type="EMBL" id="LTAI01000018">
    <property type="protein sequence ID" value="ORE00447.1"/>
    <property type="molecule type" value="Genomic_DNA"/>
</dbReference>
<dbReference type="SUPFAM" id="SSF56219">
    <property type="entry name" value="DNase I-like"/>
    <property type="match status" value="1"/>
</dbReference>
<dbReference type="Pfam" id="PF13855">
    <property type="entry name" value="LRR_8"/>
    <property type="match status" value="1"/>
</dbReference>
<accession>A0A1X0QKZ8</accession>
<protein>
    <submittedName>
        <fullName evidence="2">CCR4</fullName>
    </submittedName>
</protein>
<dbReference type="VEuPathDB" id="MicrosporidiaDB:A0H76_737"/>
<dbReference type="Pfam" id="PF03372">
    <property type="entry name" value="Exo_endo_phos"/>
    <property type="match status" value="1"/>
</dbReference>
<dbReference type="SUPFAM" id="SSF52075">
    <property type="entry name" value="Outer arm dynein light chain 1"/>
    <property type="match status" value="1"/>
</dbReference>
<feature type="domain" description="Endonuclease/exonuclease/phosphatase" evidence="1">
    <location>
        <begin position="172"/>
        <end position="443"/>
    </location>
</feature>
<gene>
    <name evidence="2" type="primary">CCR4</name>
    <name evidence="2" type="ORF">A0H76_737</name>
</gene>
<evidence type="ECO:0000313" key="3">
    <source>
        <dbReference type="Proteomes" id="UP000192501"/>
    </source>
</evidence>
<dbReference type="InterPro" id="IPR005135">
    <property type="entry name" value="Endo/exonuclease/phosphatase"/>
</dbReference>
<dbReference type="InterPro" id="IPR050410">
    <property type="entry name" value="CCR4/nocturin_mRNA_transcr"/>
</dbReference>
<dbReference type="InterPro" id="IPR036691">
    <property type="entry name" value="Endo/exonu/phosph_ase_sf"/>
</dbReference>
<dbReference type="Gene3D" id="3.80.10.10">
    <property type="entry name" value="Ribonuclease Inhibitor"/>
    <property type="match status" value="1"/>
</dbReference>
<dbReference type="Proteomes" id="UP000192501">
    <property type="component" value="Unassembled WGS sequence"/>
</dbReference>
<dbReference type="GO" id="GO:0000175">
    <property type="term" value="F:3'-5'-RNA exonuclease activity"/>
    <property type="evidence" value="ECO:0007669"/>
    <property type="project" value="TreeGrafter"/>
</dbReference>
<evidence type="ECO:0000313" key="2">
    <source>
        <dbReference type="EMBL" id="ORE00447.1"/>
    </source>
</evidence>
<dbReference type="Gene3D" id="3.60.10.10">
    <property type="entry name" value="Endonuclease/exonuclease/phosphatase"/>
    <property type="match status" value="1"/>
</dbReference>
<proteinExistence type="predicted"/>
<dbReference type="VEuPathDB" id="MicrosporidiaDB:HERIO_2690"/>
<comment type="caution">
    <text evidence="2">The sequence shown here is derived from an EMBL/GenBank/DDBJ whole genome shotgun (WGS) entry which is preliminary data.</text>
</comment>
<dbReference type="InterPro" id="IPR001611">
    <property type="entry name" value="Leu-rich_rpt"/>
</dbReference>